<keyword evidence="6 7" id="KW-0067">ATP-binding</keyword>
<dbReference type="PROSITE" id="PS50011">
    <property type="entry name" value="PROTEIN_KINASE_DOM"/>
    <property type="match status" value="1"/>
</dbReference>
<evidence type="ECO:0000313" key="10">
    <source>
        <dbReference type="Proteomes" id="UP000515908"/>
    </source>
</evidence>
<evidence type="ECO:0000256" key="5">
    <source>
        <dbReference type="ARBA" id="ARBA00022777"/>
    </source>
</evidence>
<keyword evidence="5 9" id="KW-0418">Kinase</keyword>
<proteinExistence type="predicted"/>
<organism evidence="9 10">
    <name type="scientific">Angomonas deanei</name>
    <dbReference type="NCBI Taxonomy" id="59799"/>
    <lineage>
        <taxon>Eukaryota</taxon>
        <taxon>Discoba</taxon>
        <taxon>Euglenozoa</taxon>
        <taxon>Kinetoplastea</taxon>
        <taxon>Metakinetoplastina</taxon>
        <taxon>Trypanosomatida</taxon>
        <taxon>Trypanosomatidae</taxon>
        <taxon>Strigomonadinae</taxon>
        <taxon>Angomonas</taxon>
    </lineage>
</organism>
<evidence type="ECO:0000256" key="6">
    <source>
        <dbReference type="ARBA" id="ARBA00022840"/>
    </source>
</evidence>
<dbReference type="Proteomes" id="UP000515908">
    <property type="component" value="Chromosome 05"/>
</dbReference>
<evidence type="ECO:0000256" key="4">
    <source>
        <dbReference type="ARBA" id="ARBA00022741"/>
    </source>
</evidence>
<name>A0A7G2C9Q6_9TRYP</name>
<dbReference type="InterPro" id="IPR000719">
    <property type="entry name" value="Prot_kinase_dom"/>
</dbReference>
<dbReference type="AlphaFoldDB" id="A0A7G2C9Q6"/>
<dbReference type="EMBL" id="LR877149">
    <property type="protein sequence ID" value="CAD2215607.1"/>
    <property type="molecule type" value="Genomic_DNA"/>
</dbReference>
<dbReference type="PANTHER" id="PTHR11584">
    <property type="entry name" value="SERINE/THREONINE PROTEIN KINASE"/>
    <property type="match status" value="1"/>
</dbReference>
<dbReference type="Gene3D" id="1.10.510.10">
    <property type="entry name" value="Transferase(Phosphotransferase) domain 1"/>
    <property type="match status" value="1"/>
</dbReference>
<keyword evidence="3" id="KW-0808">Transferase</keyword>
<dbReference type="GO" id="GO:0016020">
    <property type="term" value="C:membrane"/>
    <property type="evidence" value="ECO:0007669"/>
    <property type="project" value="UniProtKB-SubCell"/>
</dbReference>
<dbReference type="InterPro" id="IPR011009">
    <property type="entry name" value="Kinase-like_dom_sf"/>
</dbReference>
<evidence type="ECO:0000256" key="2">
    <source>
        <dbReference type="ARBA" id="ARBA00022527"/>
    </source>
</evidence>
<comment type="subcellular location">
    <subcellularLocation>
        <location evidence="1">Membrane</location>
        <topology evidence="1">Single-pass membrane protein</topology>
    </subcellularLocation>
</comment>
<dbReference type="Pfam" id="PF00069">
    <property type="entry name" value="Pkinase"/>
    <property type="match status" value="1"/>
</dbReference>
<keyword evidence="10" id="KW-1185">Reference proteome</keyword>
<dbReference type="GO" id="GO:0004674">
    <property type="term" value="F:protein serine/threonine kinase activity"/>
    <property type="evidence" value="ECO:0007669"/>
    <property type="project" value="UniProtKB-KW"/>
</dbReference>
<dbReference type="SUPFAM" id="SSF56112">
    <property type="entry name" value="Protein kinase-like (PK-like)"/>
    <property type="match status" value="1"/>
</dbReference>
<reference evidence="9 10" key="1">
    <citation type="submission" date="2020-08" db="EMBL/GenBank/DDBJ databases">
        <authorList>
            <person name="Newling K."/>
            <person name="Davey J."/>
            <person name="Forrester S."/>
        </authorList>
    </citation>
    <scope>NUCLEOTIDE SEQUENCE [LARGE SCALE GENOMIC DNA]</scope>
    <source>
        <strain evidence="10">Crithidia deanei Carvalho (ATCC PRA-265)</strain>
    </source>
</reference>
<dbReference type="PROSITE" id="PS00108">
    <property type="entry name" value="PROTEIN_KINASE_ST"/>
    <property type="match status" value="1"/>
</dbReference>
<evidence type="ECO:0000313" key="9">
    <source>
        <dbReference type="EMBL" id="CAD2215607.1"/>
    </source>
</evidence>
<dbReference type="SUPFAM" id="SSF55073">
    <property type="entry name" value="Nucleotide cyclase"/>
    <property type="match status" value="1"/>
</dbReference>
<dbReference type="PROSITE" id="PS00107">
    <property type="entry name" value="PROTEIN_KINASE_ATP"/>
    <property type="match status" value="1"/>
</dbReference>
<keyword evidence="2" id="KW-0723">Serine/threonine-protein kinase</keyword>
<feature type="domain" description="Protein kinase" evidence="8">
    <location>
        <begin position="550"/>
        <end position="910"/>
    </location>
</feature>
<dbReference type="SMART" id="SM00220">
    <property type="entry name" value="S_TKc"/>
    <property type="match status" value="1"/>
</dbReference>
<evidence type="ECO:0000256" key="1">
    <source>
        <dbReference type="ARBA" id="ARBA00004167"/>
    </source>
</evidence>
<evidence type="ECO:0000259" key="8">
    <source>
        <dbReference type="PROSITE" id="PS50011"/>
    </source>
</evidence>
<protein>
    <submittedName>
        <fullName evidence="9">Protein kinase domain/Protein tyrosine kinase, putative</fullName>
    </submittedName>
</protein>
<sequence>MQTNFLMMREQLMRMKTFLPQGLLGAASAYAESDERGIGDGDYSRVDPLGDSTRYALSLSQRDANSNLSFSHRPPMPPMPSRDTGGDTVVPILDGPRTEVGPHLHLNGRVLLDEVNCFRRRYCTLMTLTVHVREKEIRAGKFQPLVSAFLECAIPHVLQYGGVIEVQRPDYLLISFGAHSRVAMHQSRAANCALSILSAAYTGRNAMLIAHRIGCFLDVGECYVGTCGAADRNARVAYGGRLPVQSDLVKMSQTLRCPILLTQRLAATLDDHLLTAPVDSLILPLHSSSTILYELRGSSRALPPGVSETDIRLTLQCLRTAFSRMVRGEYTTALELLEPFQDKDAQVARLLELCWTLVESGTTKPFVRSIGRIRFNENDCEYDITADATRPARVSGEHGATGESTTQATVTTGDNMSVRMLHSSSAGQTNNEVSAFSVQSAPVNIFGIPSNPTVDTNTLLLLMDNPNKQGAFRSAAGHDEEQLSNSGSALFEMFVEPEDNQSIMEHDCSIQSSLGSVLGGGGGPLTVQASTVVEGELPLHLVDCDGGVWTRSQKRLGSGATGVVYRGLSQSGSLVALKCFQLCSRDIDKTVVVDEVRLLASLHHENIVQYISVYVSEYYLVEIMELVPGGSLDTLLLNFGALSVVSVRRYLQDILLGLNYLHSMGIVHCDVKPHNVLLAMEGQCKLSDFGSALSRAATSQCDEDGFLQLRGTPGYMAPEVARGELPTAKSDVFSLGVTLLELLCGELPWAYVSDEPQSVSGSPDHSAVDGSDTVMSGDAFTNPIELDITSLLSPKALRSEGSGHLLNQAKERKNDSSHDSSNSNTAVFASYFSPTRSGNRQDARQKNKRMPLEKLLSKPSDLIIAIGRGEVLPVVPEGLPEDVRVFLTGCVQEKPEDRPTVEALLHYDWVM</sequence>
<dbReference type="PANTHER" id="PTHR11584:SF369">
    <property type="entry name" value="MITOGEN-ACTIVATED PROTEIN KINASE KINASE KINASE 19-RELATED"/>
    <property type="match status" value="1"/>
</dbReference>
<accession>A0A7G2C9Q6</accession>
<keyword evidence="4 7" id="KW-0547">Nucleotide-binding</keyword>
<dbReference type="InterPro" id="IPR008271">
    <property type="entry name" value="Ser/Thr_kinase_AS"/>
</dbReference>
<dbReference type="GO" id="GO:0005524">
    <property type="term" value="F:ATP binding"/>
    <property type="evidence" value="ECO:0007669"/>
    <property type="project" value="UniProtKB-UniRule"/>
</dbReference>
<feature type="binding site" evidence="7">
    <location>
        <position position="578"/>
    </location>
    <ligand>
        <name>ATP</name>
        <dbReference type="ChEBI" id="CHEBI:30616"/>
    </ligand>
</feature>
<dbReference type="VEuPathDB" id="TriTrypDB:ADEAN_000306200"/>
<gene>
    <name evidence="9" type="ORF">ADEAN_000306200</name>
</gene>
<dbReference type="InterPro" id="IPR017441">
    <property type="entry name" value="Protein_kinase_ATP_BS"/>
</dbReference>
<evidence type="ECO:0000256" key="7">
    <source>
        <dbReference type="PROSITE-ProRule" id="PRU10141"/>
    </source>
</evidence>
<dbReference type="Gene3D" id="3.30.200.20">
    <property type="entry name" value="Phosphorylase Kinase, domain 1"/>
    <property type="match status" value="1"/>
</dbReference>
<evidence type="ECO:0000256" key="3">
    <source>
        <dbReference type="ARBA" id="ARBA00022679"/>
    </source>
</evidence>
<dbReference type="InterPro" id="IPR029787">
    <property type="entry name" value="Nucleotide_cyclase"/>
</dbReference>